<sequence>MVVVESASQDSVVSSAGSISASNGQDHPKQNGGTMVMSLDQGLYNQNNQRSNGGGDFKRDMRELQELYSKLNPMAEEFVPPSLAKTNNNNLVVILRLRADHFDQVVILKIMSIPPRPGGNLEIMSKPPRPGGNLETTSRPLRPGGGNLETMSNHLDQRLNLVALGKLSRPCGNFGDLKQTGRGCEVLADSQLEDYLLMNILLIVGGSSWKSTSSFPPNKFNADVGI</sequence>
<protein>
    <submittedName>
        <fullName evidence="1">Uncharacterized protein</fullName>
    </submittedName>
</protein>
<keyword evidence="2" id="KW-1185">Reference proteome</keyword>
<dbReference type="EMBL" id="CM039170">
    <property type="protein sequence ID" value="KAH9803310.1"/>
    <property type="molecule type" value="Genomic_DNA"/>
</dbReference>
<evidence type="ECO:0000313" key="2">
    <source>
        <dbReference type="Proteomes" id="UP000829398"/>
    </source>
</evidence>
<gene>
    <name evidence="1" type="ORF">KPL71_001713</name>
</gene>
<evidence type="ECO:0000313" key="1">
    <source>
        <dbReference type="EMBL" id="KAH9803310.1"/>
    </source>
</evidence>
<proteinExistence type="predicted"/>
<reference evidence="2" key="1">
    <citation type="journal article" date="2023" name="Hortic. Res.">
        <title>A chromosome-level phased genome enabling allele-level studies in sweet orange: a case study on citrus Huanglongbing tolerance.</title>
        <authorList>
            <person name="Wu B."/>
            <person name="Yu Q."/>
            <person name="Deng Z."/>
            <person name="Duan Y."/>
            <person name="Luo F."/>
            <person name="Gmitter F. Jr."/>
        </authorList>
    </citation>
    <scope>NUCLEOTIDE SEQUENCE [LARGE SCALE GENOMIC DNA]</scope>
    <source>
        <strain evidence="2">cv. Valencia</strain>
    </source>
</reference>
<dbReference type="Proteomes" id="UP000829398">
    <property type="component" value="Chromosome 1"/>
</dbReference>
<accession>A0ACB8NZ36</accession>
<organism evidence="1 2">
    <name type="scientific">Citrus sinensis</name>
    <name type="common">Sweet orange</name>
    <name type="synonym">Citrus aurantium var. sinensis</name>
    <dbReference type="NCBI Taxonomy" id="2711"/>
    <lineage>
        <taxon>Eukaryota</taxon>
        <taxon>Viridiplantae</taxon>
        <taxon>Streptophyta</taxon>
        <taxon>Embryophyta</taxon>
        <taxon>Tracheophyta</taxon>
        <taxon>Spermatophyta</taxon>
        <taxon>Magnoliopsida</taxon>
        <taxon>eudicotyledons</taxon>
        <taxon>Gunneridae</taxon>
        <taxon>Pentapetalae</taxon>
        <taxon>rosids</taxon>
        <taxon>malvids</taxon>
        <taxon>Sapindales</taxon>
        <taxon>Rutaceae</taxon>
        <taxon>Aurantioideae</taxon>
        <taxon>Citrus</taxon>
    </lineage>
</organism>
<name>A0ACB8NZ36_CITSI</name>
<comment type="caution">
    <text evidence="1">The sequence shown here is derived from an EMBL/GenBank/DDBJ whole genome shotgun (WGS) entry which is preliminary data.</text>
</comment>